<accession>A0A5M3MJW9</accession>
<protein>
    <submittedName>
        <fullName evidence="2">Uncharacterized protein</fullName>
    </submittedName>
</protein>
<dbReference type="GeneID" id="19205697"/>
<dbReference type="RefSeq" id="XP_007770972.1">
    <property type="nucleotide sequence ID" value="XM_007772782.1"/>
</dbReference>
<sequence>MLDTISGYSPLFTLGLLSETHPEPPATSPTECPPPQLTRVSQDAQSHEGGSAFFFTLHPVRDSVESRSFLSLDLADSSLSTGRHCRMASNVSKSTSWTCTTDMTSFNDIRLVASLVSELSFEQCHSSNDSPILPRMTYMSRRRSHESMRSIPSPKPAPSSQPPKAPSLSGDTATQLLPITLPSRQSLSVQARPSQGEASASRTDTLLSPVRLCSKALSTRSTSISSADRRKSRSAALACLEGRGKNRTRSSLGRDFMSFSDDEDDDPVVSQVSSSALAPVSENAQSLVVPEIEDEEDVVSPIITRPASSKPSTLSTGSSQGQRRKRRSTLDSWIPFKSFIDFKDDELGSWNWRSFIEINGAA</sequence>
<feature type="compositionally biased region" description="Low complexity" evidence="1">
    <location>
        <begin position="302"/>
        <end position="321"/>
    </location>
</feature>
<evidence type="ECO:0000313" key="2">
    <source>
        <dbReference type="EMBL" id="EIW79307.1"/>
    </source>
</evidence>
<dbReference type="AlphaFoldDB" id="A0A5M3MJW9"/>
<dbReference type="OrthoDB" id="3260393at2759"/>
<dbReference type="OMA" id="PRNFMSM"/>
<dbReference type="Proteomes" id="UP000053558">
    <property type="component" value="Unassembled WGS sequence"/>
</dbReference>
<feature type="region of interest" description="Disordered" evidence="1">
    <location>
        <begin position="302"/>
        <end position="327"/>
    </location>
</feature>
<comment type="caution">
    <text evidence="2">The sequence shown here is derived from an EMBL/GenBank/DDBJ whole genome shotgun (WGS) entry which is preliminary data.</text>
</comment>
<dbReference type="KEGG" id="cput:CONPUDRAFT_167080"/>
<proteinExistence type="predicted"/>
<dbReference type="EMBL" id="JH711581">
    <property type="protein sequence ID" value="EIW79307.1"/>
    <property type="molecule type" value="Genomic_DNA"/>
</dbReference>
<feature type="region of interest" description="Disordered" evidence="1">
    <location>
        <begin position="141"/>
        <end position="203"/>
    </location>
</feature>
<gene>
    <name evidence="2" type="ORF">CONPUDRAFT_167080</name>
</gene>
<evidence type="ECO:0000256" key="1">
    <source>
        <dbReference type="SAM" id="MobiDB-lite"/>
    </source>
</evidence>
<evidence type="ECO:0000313" key="3">
    <source>
        <dbReference type="Proteomes" id="UP000053558"/>
    </source>
</evidence>
<organism evidence="2 3">
    <name type="scientific">Coniophora puteana (strain RWD-64-598)</name>
    <name type="common">Brown rot fungus</name>
    <dbReference type="NCBI Taxonomy" id="741705"/>
    <lineage>
        <taxon>Eukaryota</taxon>
        <taxon>Fungi</taxon>
        <taxon>Dikarya</taxon>
        <taxon>Basidiomycota</taxon>
        <taxon>Agaricomycotina</taxon>
        <taxon>Agaricomycetes</taxon>
        <taxon>Agaricomycetidae</taxon>
        <taxon>Boletales</taxon>
        <taxon>Coniophorineae</taxon>
        <taxon>Coniophoraceae</taxon>
        <taxon>Coniophora</taxon>
    </lineage>
</organism>
<feature type="compositionally biased region" description="Polar residues" evidence="1">
    <location>
        <begin position="170"/>
        <end position="203"/>
    </location>
</feature>
<feature type="compositionally biased region" description="Pro residues" evidence="1">
    <location>
        <begin position="153"/>
        <end position="165"/>
    </location>
</feature>
<name>A0A5M3MJW9_CONPW</name>
<reference evidence="3" key="1">
    <citation type="journal article" date="2012" name="Science">
        <title>The Paleozoic origin of enzymatic lignin decomposition reconstructed from 31 fungal genomes.</title>
        <authorList>
            <person name="Floudas D."/>
            <person name="Binder M."/>
            <person name="Riley R."/>
            <person name="Barry K."/>
            <person name="Blanchette R.A."/>
            <person name="Henrissat B."/>
            <person name="Martinez A.T."/>
            <person name="Otillar R."/>
            <person name="Spatafora J.W."/>
            <person name="Yadav J.S."/>
            <person name="Aerts A."/>
            <person name="Benoit I."/>
            <person name="Boyd A."/>
            <person name="Carlson A."/>
            <person name="Copeland A."/>
            <person name="Coutinho P.M."/>
            <person name="de Vries R.P."/>
            <person name="Ferreira P."/>
            <person name="Findley K."/>
            <person name="Foster B."/>
            <person name="Gaskell J."/>
            <person name="Glotzer D."/>
            <person name="Gorecki P."/>
            <person name="Heitman J."/>
            <person name="Hesse C."/>
            <person name="Hori C."/>
            <person name="Igarashi K."/>
            <person name="Jurgens J.A."/>
            <person name="Kallen N."/>
            <person name="Kersten P."/>
            <person name="Kohler A."/>
            <person name="Kuees U."/>
            <person name="Kumar T.K.A."/>
            <person name="Kuo A."/>
            <person name="LaButti K."/>
            <person name="Larrondo L.F."/>
            <person name="Lindquist E."/>
            <person name="Ling A."/>
            <person name="Lombard V."/>
            <person name="Lucas S."/>
            <person name="Lundell T."/>
            <person name="Martin R."/>
            <person name="McLaughlin D.J."/>
            <person name="Morgenstern I."/>
            <person name="Morin E."/>
            <person name="Murat C."/>
            <person name="Nagy L.G."/>
            <person name="Nolan M."/>
            <person name="Ohm R.A."/>
            <person name="Patyshakuliyeva A."/>
            <person name="Rokas A."/>
            <person name="Ruiz-Duenas F.J."/>
            <person name="Sabat G."/>
            <person name="Salamov A."/>
            <person name="Samejima M."/>
            <person name="Schmutz J."/>
            <person name="Slot J.C."/>
            <person name="St John F."/>
            <person name="Stenlid J."/>
            <person name="Sun H."/>
            <person name="Sun S."/>
            <person name="Syed K."/>
            <person name="Tsang A."/>
            <person name="Wiebenga A."/>
            <person name="Young D."/>
            <person name="Pisabarro A."/>
            <person name="Eastwood D.C."/>
            <person name="Martin F."/>
            <person name="Cullen D."/>
            <person name="Grigoriev I.V."/>
            <person name="Hibbett D.S."/>
        </authorList>
    </citation>
    <scope>NUCLEOTIDE SEQUENCE [LARGE SCALE GENOMIC DNA]</scope>
    <source>
        <strain evidence="3">RWD-64-598 SS2</strain>
    </source>
</reference>
<feature type="region of interest" description="Disordered" evidence="1">
    <location>
        <begin position="243"/>
        <end position="267"/>
    </location>
</feature>
<keyword evidence="3" id="KW-1185">Reference proteome</keyword>